<dbReference type="AlphaFoldDB" id="A0AAX3LF83"/>
<evidence type="ECO:0000313" key="2">
    <source>
        <dbReference type="Proteomes" id="UP001210538"/>
    </source>
</evidence>
<name>A0AAX3LF83_9ENTR</name>
<accession>A0AAX3LF83</accession>
<protein>
    <submittedName>
        <fullName evidence="1">Uncharacterized protein</fullName>
    </submittedName>
</protein>
<sequence length="44" mass="4842">MQKLTRSIITLLVCASSQAQPTIRATGMRTVPAQQLVRQTDTVQ</sequence>
<gene>
    <name evidence="1" type="ORF">PHA72_07300</name>
</gene>
<dbReference type="Proteomes" id="UP001210538">
    <property type="component" value="Chromosome"/>
</dbReference>
<dbReference type="RefSeq" id="WP_255379111.1">
    <property type="nucleotide sequence ID" value="NZ_CP116347.1"/>
</dbReference>
<reference evidence="1 2" key="1">
    <citation type="submission" date="2023-01" db="EMBL/GenBank/DDBJ databases">
        <title>Genome sequence resource and annotation of Enterobacter ludwigii, an economically important pathogen of seedling wilt with strawberry.</title>
        <authorList>
            <person name="Xie Y."/>
        </authorList>
    </citation>
    <scope>NUCLEOTIDE SEQUENCE [LARGE SCALE GENOMIC DNA]</scope>
    <source>
        <strain evidence="1 2">CM-TZ4</strain>
    </source>
</reference>
<organism evidence="1 2">
    <name type="scientific">Enterobacter ludwigii</name>
    <dbReference type="NCBI Taxonomy" id="299767"/>
    <lineage>
        <taxon>Bacteria</taxon>
        <taxon>Pseudomonadati</taxon>
        <taxon>Pseudomonadota</taxon>
        <taxon>Gammaproteobacteria</taxon>
        <taxon>Enterobacterales</taxon>
        <taxon>Enterobacteriaceae</taxon>
        <taxon>Enterobacter</taxon>
        <taxon>Enterobacter cloacae complex</taxon>
    </lineage>
</organism>
<evidence type="ECO:0000313" key="1">
    <source>
        <dbReference type="EMBL" id="WCE14664.1"/>
    </source>
</evidence>
<dbReference type="EMBL" id="CP116347">
    <property type="protein sequence ID" value="WCE14664.1"/>
    <property type="molecule type" value="Genomic_DNA"/>
</dbReference>
<proteinExistence type="predicted"/>
<keyword evidence="2" id="KW-1185">Reference proteome</keyword>